<dbReference type="InterPro" id="IPR001638">
    <property type="entry name" value="Solute-binding_3/MltF_N"/>
</dbReference>
<keyword evidence="2 3" id="KW-0732">Signal</keyword>
<dbReference type="EMBL" id="FPAZ01000006">
    <property type="protein sequence ID" value="SFT63225.1"/>
    <property type="molecule type" value="Genomic_DNA"/>
</dbReference>
<evidence type="ECO:0000313" key="6">
    <source>
        <dbReference type="EMBL" id="SFT63225.1"/>
    </source>
</evidence>
<dbReference type="RefSeq" id="WP_036966290.1">
    <property type="nucleotide sequence ID" value="NZ_MBSZ01000042.1"/>
</dbReference>
<feature type="chain" id="PRO_5041992532" evidence="3">
    <location>
        <begin position="30"/>
        <end position="259"/>
    </location>
</feature>
<organism evidence="5 8">
    <name type="scientific">Pseudoalteromonas lipolytica</name>
    <dbReference type="NCBI Taxonomy" id="570156"/>
    <lineage>
        <taxon>Bacteria</taxon>
        <taxon>Pseudomonadati</taxon>
        <taxon>Pseudomonadota</taxon>
        <taxon>Gammaproteobacteria</taxon>
        <taxon>Alteromonadales</taxon>
        <taxon>Pseudoalteromonadaceae</taxon>
        <taxon>Pseudoalteromonas</taxon>
    </lineage>
</organism>
<dbReference type="Proteomes" id="UP000264605">
    <property type="component" value="Chromosome"/>
</dbReference>
<proteinExistence type="inferred from homology"/>
<evidence type="ECO:0000259" key="4">
    <source>
        <dbReference type="SMART" id="SM00062"/>
    </source>
</evidence>
<reference evidence="6 7" key="1">
    <citation type="submission" date="2016-10" db="EMBL/GenBank/DDBJ databases">
        <authorList>
            <person name="Varghese N."/>
            <person name="Submissions S."/>
        </authorList>
    </citation>
    <scope>NUCLEOTIDE SEQUENCE [LARGE SCALE GENOMIC DNA]</scope>
    <source>
        <strain evidence="6 7">CGMCC 1.8499</strain>
    </source>
</reference>
<feature type="signal peptide" evidence="3">
    <location>
        <begin position="1"/>
        <end position="29"/>
    </location>
</feature>
<reference evidence="5 8" key="2">
    <citation type="submission" date="2018-08" db="EMBL/GenBank/DDBJ databases">
        <title>Draft genome sequence of Pseudoalteromonas donghaensis HJ51.</title>
        <authorList>
            <person name="Oh J."/>
            <person name="Roh D."/>
        </authorList>
    </citation>
    <scope>NUCLEOTIDE SEQUENCE [LARGE SCALE GENOMIC DNA]</scope>
    <source>
        <strain evidence="5 8">HJ51</strain>
    </source>
</reference>
<gene>
    <name evidence="5" type="ORF">D0907_12800</name>
    <name evidence="6" type="ORF">SAMN04487854_10632</name>
</gene>
<evidence type="ECO:0000313" key="5">
    <source>
        <dbReference type="EMBL" id="AXV66089.1"/>
    </source>
</evidence>
<dbReference type="PANTHER" id="PTHR35936">
    <property type="entry name" value="MEMBRANE-BOUND LYTIC MUREIN TRANSGLYCOSYLASE F"/>
    <property type="match status" value="1"/>
</dbReference>
<protein>
    <submittedName>
        <fullName evidence="6">Polar amino acid transport system substrate-binding protein</fullName>
    </submittedName>
</protein>
<evidence type="ECO:0000313" key="8">
    <source>
        <dbReference type="Proteomes" id="UP000264605"/>
    </source>
</evidence>
<evidence type="ECO:0000256" key="2">
    <source>
        <dbReference type="ARBA" id="ARBA00022729"/>
    </source>
</evidence>
<feature type="domain" description="Solute-binding protein family 3/N-terminal" evidence="4">
    <location>
        <begin position="32"/>
        <end position="256"/>
    </location>
</feature>
<dbReference type="SUPFAM" id="SSF53850">
    <property type="entry name" value="Periplasmic binding protein-like II"/>
    <property type="match status" value="1"/>
</dbReference>
<name>A0AAD0S231_9GAMM</name>
<keyword evidence="7" id="KW-1185">Reference proteome</keyword>
<dbReference type="Pfam" id="PF00497">
    <property type="entry name" value="SBP_bac_3"/>
    <property type="match status" value="1"/>
</dbReference>
<dbReference type="KEGG" id="pdj:D0907_12800"/>
<dbReference type="Proteomes" id="UP000183805">
    <property type="component" value="Unassembled WGS sequence"/>
</dbReference>
<evidence type="ECO:0000313" key="7">
    <source>
        <dbReference type="Proteomes" id="UP000183805"/>
    </source>
</evidence>
<sequence length="259" mass="29366">MKKWHVSAAIITRCFFVTMLSLSAFESVAKSYYFVGSHFPAILEQDQHGSPTGLGADIVYEIGKRLGHTIVIDIMPLKRALKMVEQGDADAIIGPYKSFQRNQYMLFSALPFYEDPIVFYTKPNNEVTWRGNFASLKKDAIGVIRGWDYGVEFKRHESSLLLSEVANVRASFLQLMYDRVDLILTHPRAARPVIESLGIADKVIILSPILTVNQGYFGFTKQRDLAQFIDEFNAEFQKMLLNGEIVKLNNKYGLSFVAH</sequence>
<dbReference type="Gene3D" id="3.40.190.10">
    <property type="entry name" value="Periplasmic binding protein-like II"/>
    <property type="match status" value="2"/>
</dbReference>
<evidence type="ECO:0000256" key="3">
    <source>
        <dbReference type="SAM" id="SignalP"/>
    </source>
</evidence>
<evidence type="ECO:0000256" key="1">
    <source>
        <dbReference type="ARBA" id="ARBA00010333"/>
    </source>
</evidence>
<accession>A0AAD0S231</accession>
<dbReference type="AlphaFoldDB" id="A0AAD0S231"/>
<dbReference type="PANTHER" id="PTHR35936:SF25">
    <property type="entry name" value="ABC TRANSPORTER SUBSTRATE-BINDING PROTEIN"/>
    <property type="match status" value="1"/>
</dbReference>
<dbReference type="EMBL" id="CP032090">
    <property type="protein sequence ID" value="AXV66089.1"/>
    <property type="molecule type" value="Genomic_DNA"/>
</dbReference>
<dbReference type="SMART" id="SM00062">
    <property type="entry name" value="PBPb"/>
    <property type="match status" value="1"/>
</dbReference>
<comment type="similarity">
    <text evidence="1">Belongs to the bacterial solute-binding protein 3 family.</text>
</comment>